<dbReference type="PANTHER" id="PTHR39157:SF1">
    <property type="entry name" value="DOXX FAMILY PROTEIN"/>
    <property type="match status" value="1"/>
</dbReference>
<evidence type="ECO:0000313" key="6">
    <source>
        <dbReference type="EMBL" id="MED1203495.1"/>
    </source>
</evidence>
<gene>
    <name evidence="6" type="ORF">P4T90_10445</name>
</gene>
<organism evidence="6 7">
    <name type="scientific">Heyndrickxia acidicola</name>
    <dbReference type="NCBI Taxonomy" id="209389"/>
    <lineage>
        <taxon>Bacteria</taxon>
        <taxon>Bacillati</taxon>
        <taxon>Bacillota</taxon>
        <taxon>Bacilli</taxon>
        <taxon>Bacillales</taxon>
        <taxon>Bacillaceae</taxon>
        <taxon>Heyndrickxia</taxon>
    </lineage>
</organism>
<dbReference type="PANTHER" id="PTHR39157">
    <property type="entry name" value="INTEGRAL MEMBRANE PROTEIN-RELATED"/>
    <property type="match status" value="1"/>
</dbReference>
<dbReference type="Pfam" id="PF07681">
    <property type="entry name" value="DoxX"/>
    <property type="match status" value="1"/>
</dbReference>
<keyword evidence="7" id="KW-1185">Reference proteome</keyword>
<keyword evidence="2 5" id="KW-0812">Transmembrane</keyword>
<accession>A0ABU6MG85</accession>
<evidence type="ECO:0000256" key="5">
    <source>
        <dbReference type="SAM" id="Phobius"/>
    </source>
</evidence>
<reference evidence="6 7" key="1">
    <citation type="submission" date="2023-03" db="EMBL/GenBank/DDBJ databases">
        <title>Bacillus Genome Sequencing.</title>
        <authorList>
            <person name="Dunlap C."/>
        </authorList>
    </citation>
    <scope>NUCLEOTIDE SEQUENCE [LARGE SCALE GENOMIC DNA]</scope>
    <source>
        <strain evidence="6 7">B-23453</strain>
    </source>
</reference>
<dbReference type="InterPro" id="IPR032808">
    <property type="entry name" value="DoxX"/>
</dbReference>
<feature type="transmembrane region" description="Helical" evidence="5">
    <location>
        <begin position="111"/>
        <end position="133"/>
    </location>
</feature>
<keyword evidence="4 5" id="KW-0472">Membrane</keyword>
<evidence type="ECO:0000313" key="7">
    <source>
        <dbReference type="Proteomes" id="UP001341444"/>
    </source>
</evidence>
<name>A0ABU6MG85_9BACI</name>
<feature type="transmembrane region" description="Helical" evidence="5">
    <location>
        <begin position="7"/>
        <end position="25"/>
    </location>
</feature>
<sequence length="156" mass="17879">MKILNQIGNYLFSFIRIGLGISWLQQGTFKLQAHFTMSGLTEAVVSNTVTPDWYKAFMEHFVEPNTALFNFLIPWGEIFAGIGLITGILILPALLGTIFMNINYWLSNMIYIYPLQLLVAIIILIEIKCASHFSLTNLYFYLLDRTKRIKESKSSM</sequence>
<dbReference type="EMBL" id="JARMAB010000013">
    <property type="protein sequence ID" value="MED1203495.1"/>
    <property type="molecule type" value="Genomic_DNA"/>
</dbReference>
<comment type="subcellular location">
    <subcellularLocation>
        <location evidence="1">Membrane</location>
        <topology evidence="1">Multi-pass membrane protein</topology>
    </subcellularLocation>
</comment>
<evidence type="ECO:0000256" key="2">
    <source>
        <dbReference type="ARBA" id="ARBA00022692"/>
    </source>
</evidence>
<proteinExistence type="predicted"/>
<feature type="transmembrane region" description="Helical" evidence="5">
    <location>
        <begin position="78"/>
        <end position="99"/>
    </location>
</feature>
<evidence type="ECO:0000256" key="1">
    <source>
        <dbReference type="ARBA" id="ARBA00004141"/>
    </source>
</evidence>
<comment type="caution">
    <text evidence="6">The sequence shown here is derived from an EMBL/GenBank/DDBJ whole genome shotgun (WGS) entry which is preliminary data.</text>
</comment>
<evidence type="ECO:0000256" key="3">
    <source>
        <dbReference type="ARBA" id="ARBA00022989"/>
    </source>
</evidence>
<dbReference type="Proteomes" id="UP001341444">
    <property type="component" value="Unassembled WGS sequence"/>
</dbReference>
<evidence type="ECO:0000256" key="4">
    <source>
        <dbReference type="ARBA" id="ARBA00023136"/>
    </source>
</evidence>
<keyword evidence="3 5" id="KW-1133">Transmembrane helix</keyword>
<dbReference type="RefSeq" id="WP_066271050.1">
    <property type="nucleotide sequence ID" value="NZ_JARMAB010000013.1"/>
</dbReference>
<protein>
    <submittedName>
        <fullName evidence="6">DoxX family protein</fullName>
    </submittedName>
</protein>